<keyword evidence="8" id="KW-0472">Membrane</keyword>
<dbReference type="InterPro" id="IPR050121">
    <property type="entry name" value="Cytochrome_P450_monoxygenase"/>
</dbReference>
<dbReference type="GO" id="GO:0004497">
    <property type="term" value="F:monooxygenase activity"/>
    <property type="evidence" value="ECO:0007669"/>
    <property type="project" value="UniProtKB-KW"/>
</dbReference>
<dbReference type="SUPFAM" id="SSF48264">
    <property type="entry name" value="Cytochrome P450"/>
    <property type="match status" value="1"/>
</dbReference>
<feature type="transmembrane region" description="Helical" evidence="8">
    <location>
        <begin position="6"/>
        <end position="25"/>
    </location>
</feature>
<name>A0A0N1P3Q8_9EURO</name>
<keyword evidence="5 6" id="KW-0408">Iron</keyword>
<keyword evidence="10" id="KW-1185">Reference proteome</keyword>
<dbReference type="PANTHER" id="PTHR24305:SF232">
    <property type="entry name" value="P450, PUTATIVE (EUROFUNG)-RELATED"/>
    <property type="match status" value="1"/>
</dbReference>
<dbReference type="GO" id="GO:0032259">
    <property type="term" value="P:methylation"/>
    <property type="evidence" value="ECO:0007669"/>
    <property type="project" value="UniProtKB-KW"/>
</dbReference>
<dbReference type="RefSeq" id="XP_018004320.1">
    <property type="nucleotide sequence ID" value="XM_018149272.1"/>
</dbReference>
<dbReference type="GO" id="GO:0020037">
    <property type="term" value="F:heme binding"/>
    <property type="evidence" value="ECO:0007669"/>
    <property type="project" value="InterPro"/>
</dbReference>
<evidence type="ECO:0000256" key="6">
    <source>
        <dbReference type="PIRSR" id="PIRSR602403-1"/>
    </source>
</evidence>
<evidence type="ECO:0000256" key="1">
    <source>
        <dbReference type="ARBA" id="ARBA00001971"/>
    </source>
</evidence>
<reference evidence="9 10" key="1">
    <citation type="submission" date="2015-06" db="EMBL/GenBank/DDBJ databases">
        <title>Draft genome of the ant-associated black yeast Phialophora attae CBS 131958.</title>
        <authorList>
            <person name="Moreno L.F."/>
            <person name="Stielow B.J."/>
            <person name="de Hoog S."/>
            <person name="Vicente V.A."/>
            <person name="Weiss V.A."/>
            <person name="de Vries M."/>
            <person name="Cruz L.M."/>
            <person name="Souza E.M."/>
        </authorList>
    </citation>
    <scope>NUCLEOTIDE SEQUENCE [LARGE SCALE GENOMIC DNA]</scope>
    <source>
        <strain evidence="9 10">CBS 131958</strain>
    </source>
</reference>
<dbReference type="InterPro" id="IPR002403">
    <property type="entry name" value="Cyt_P450_E_grp-IV"/>
</dbReference>
<dbReference type="InterPro" id="IPR001128">
    <property type="entry name" value="Cyt_P450"/>
</dbReference>
<dbReference type="GO" id="GO:0008168">
    <property type="term" value="F:methyltransferase activity"/>
    <property type="evidence" value="ECO:0007669"/>
    <property type="project" value="UniProtKB-KW"/>
</dbReference>
<keyword evidence="9" id="KW-0489">Methyltransferase</keyword>
<dbReference type="Proteomes" id="UP000038010">
    <property type="component" value="Unassembled WGS sequence"/>
</dbReference>
<dbReference type="CDD" id="cd11060">
    <property type="entry name" value="CYP57A1-like"/>
    <property type="match status" value="1"/>
</dbReference>
<keyword evidence="3 6" id="KW-0479">Metal-binding</keyword>
<keyword evidence="4 7" id="KW-0560">Oxidoreductase</keyword>
<keyword evidence="6 7" id="KW-0349">Heme</keyword>
<keyword evidence="8" id="KW-1133">Transmembrane helix</keyword>
<dbReference type="PANTHER" id="PTHR24305">
    <property type="entry name" value="CYTOCHROME P450"/>
    <property type="match status" value="1"/>
</dbReference>
<evidence type="ECO:0000256" key="4">
    <source>
        <dbReference type="ARBA" id="ARBA00023002"/>
    </source>
</evidence>
<keyword evidence="7" id="KW-0503">Monooxygenase</keyword>
<dbReference type="Gene3D" id="1.10.630.10">
    <property type="entry name" value="Cytochrome P450"/>
    <property type="match status" value="1"/>
</dbReference>
<evidence type="ECO:0000256" key="3">
    <source>
        <dbReference type="ARBA" id="ARBA00022723"/>
    </source>
</evidence>
<evidence type="ECO:0000256" key="5">
    <source>
        <dbReference type="ARBA" id="ARBA00023004"/>
    </source>
</evidence>
<dbReference type="EMBL" id="LFJN01000003">
    <property type="protein sequence ID" value="KPI44357.1"/>
    <property type="molecule type" value="Genomic_DNA"/>
</dbReference>
<comment type="similarity">
    <text evidence="2 7">Belongs to the cytochrome P450 family.</text>
</comment>
<dbReference type="GO" id="GO:0005506">
    <property type="term" value="F:iron ion binding"/>
    <property type="evidence" value="ECO:0007669"/>
    <property type="project" value="InterPro"/>
</dbReference>
<dbReference type="GeneID" id="28741151"/>
<dbReference type="OrthoDB" id="3934656at2759"/>
<evidence type="ECO:0000256" key="7">
    <source>
        <dbReference type="RuleBase" id="RU000461"/>
    </source>
</evidence>
<feature type="binding site" description="axial binding residue" evidence="6">
    <location>
        <position position="487"/>
    </location>
    <ligand>
        <name>heme</name>
        <dbReference type="ChEBI" id="CHEBI:30413"/>
    </ligand>
    <ligandPart>
        <name>Fe</name>
        <dbReference type="ChEBI" id="CHEBI:18248"/>
    </ligandPart>
</feature>
<protein>
    <submittedName>
        <fullName evidence="9">Pisatin demethylase</fullName>
    </submittedName>
</protein>
<sequence length="539" mass="60036">MLLPLVLYLVPAAVIYILVRNYALLPASIPGPLLARFTNLHRLFSVFCSSPHDDQVRLHDRHGPFVRLGPNMVSVRGAPYASQIYGIGKGFVKSDYYSVFQNIVNGKRTASLVAMTDESDHARTKRVIAHAYSLSTLVEYEPLVDSTIAVLLENLSTRFAKTGTKCDFGQYLQYFAFDVIGELTFSKRLGFMEQDEDVDGIIAAIGSNFRYFSVLGQMPWVDGLLGKNPIYVRYLRKPVSSPILAFAQKLLQERLRSLDDDAEDKITDSDHSRAAKPDFLSRFLQARKDSEEPDLTTDAKLLSYLFMNINAGSDTIASTLKGIFYYLLTSPAALEKLMDELCTAQTQGELSTPCPTYAETQALPYLQAVIKEGLRLNPALSLPLERVVPKGGITLSATDEKISSSSTMSQTSVHLPAGTIVGINPYVQHRDPSIFCPPLDDIAPASSSEHLYPIHAFHPSRWLEPNERTTKRMEHALLTFGAGKRSCLGKNIAMLEVCKVVVAVLLRFELELVDPKAWQVENKWVLDQKGLVVRMKERS</sequence>
<gene>
    <name evidence="9" type="ORF">AB675_8795</name>
</gene>
<dbReference type="Pfam" id="PF00067">
    <property type="entry name" value="p450"/>
    <property type="match status" value="1"/>
</dbReference>
<dbReference type="InterPro" id="IPR036396">
    <property type="entry name" value="Cyt_P450_sf"/>
</dbReference>
<comment type="caution">
    <text evidence="9">The sequence shown here is derived from an EMBL/GenBank/DDBJ whole genome shotgun (WGS) entry which is preliminary data.</text>
</comment>
<proteinExistence type="inferred from homology"/>
<comment type="cofactor">
    <cofactor evidence="1 6">
        <name>heme</name>
        <dbReference type="ChEBI" id="CHEBI:30413"/>
    </cofactor>
</comment>
<evidence type="ECO:0000256" key="2">
    <source>
        <dbReference type="ARBA" id="ARBA00010617"/>
    </source>
</evidence>
<dbReference type="InterPro" id="IPR017972">
    <property type="entry name" value="Cyt_P450_CS"/>
</dbReference>
<dbReference type="STRING" id="1664694.A0A0N1P3Q8"/>
<evidence type="ECO:0000313" key="9">
    <source>
        <dbReference type="EMBL" id="KPI44357.1"/>
    </source>
</evidence>
<dbReference type="AlphaFoldDB" id="A0A0N1P3Q8"/>
<organism evidence="9 10">
    <name type="scientific">Cyphellophora attinorum</name>
    <dbReference type="NCBI Taxonomy" id="1664694"/>
    <lineage>
        <taxon>Eukaryota</taxon>
        <taxon>Fungi</taxon>
        <taxon>Dikarya</taxon>
        <taxon>Ascomycota</taxon>
        <taxon>Pezizomycotina</taxon>
        <taxon>Eurotiomycetes</taxon>
        <taxon>Chaetothyriomycetidae</taxon>
        <taxon>Chaetothyriales</taxon>
        <taxon>Cyphellophoraceae</taxon>
        <taxon>Cyphellophora</taxon>
    </lineage>
</organism>
<dbReference type="GO" id="GO:0016705">
    <property type="term" value="F:oxidoreductase activity, acting on paired donors, with incorporation or reduction of molecular oxygen"/>
    <property type="evidence" value="ECO:0007669"/>
    <property type="project" value="InterPro"/>
</dbReference>
<dbReference type="VEuPathDB" id="FungiDB:AB675_8795"/>
<dbReference type="PROSITE" id="PS00086">
    <property type="entry name" value="CYTOCHROME_P450"/>
    <property type="match status" value="1"/>
</dbReference>
<keyword evidence="8" id="KW-0812">Transmembrane</keyword>
<keyword evidence="9" id="KW-0808">Transferase</keyword>
<evidence type="ECO:0000256" key="8">
    <source>
        <dbReference type="SAM" id="Phobius"/>
    </source>
</evidence>
<dbReference type="PRINTS" id="PR00385">
    <property type="entry name" value="P450"/>
</dbReference>
<accession>A0A0N1P3Q8</accession>
<evidence type="ECO:0000313" key="10">
    <source>
        <dbReference type="Proteomes" id="UP000038010"/>
    </source>
</evidence>
<dbReference type="PRINTS" id="PR00465">
    <property type="entry name" value="EP450IV"/>
</dbReference>